<accession>A0A6N1WZA4</accession>
<dbReference type="RefSeq" id="WP_175503312.1">
    <property type="nucleotide sequence ID" value="NZ_CP054840.1"/>
</dbReference>
<sequence length="99" mass="10678">MRARDFDALASGAAADVAAFARFIEQGEALLAEAADAGARESYASVWFDAEILNALALERWESEGRPTDWQAPWRADFQHDAAQAVAALREAAAALRQA</sequence>
<dbReference type="KEGG" id="aant:HUK68_05660"/>
<reference evidence="1 2" key="1">
    <citation type="submission" date="2020-06" db="EMBL/GenBank/DDBJ databases">
        <title>Acidovorax antarctica sp. nov., isolated from Corinth ice sheet soil, Antarctic Fields Peninsula.</title>
        <authorList>
            <person name="Xu Q."/>
            <person name="Peng F."/>
        </authorList>
    </citation>
    <scope>NUCLEOTIDE SEQUENCE [LARGE SCALE GENOMIC DNA]</scope>
    <source>
        <strain evidence="1 2">16-35-5</strain>
    </source>
</reference>
<dbReference type="AlphaFoldDB" id="A0A6N1WZA4"/>
<dbReference type="EMBL" id="CP054840">
    <property type="protein sequence ID" value="QKV52431.1"/>
    <property type="molecule type" value="Genomic_DNA"/>
</dbReference>
<evidence type="ECO:0000313" key="2">
    <source>
        <dbReference type="Proteomes" id="UP000509579"/>
    </source>
</evidence>
<protein>
    <submittedName>
        <fullName evidence="1">Uncharacterized protein</fullName>
    </submittedName>
</protein>
<name>A0A6N1WZA4_9BURK</name>
<dbReference type="Proteomes" id="UP000509579">
    <property type="component" value="Chromosome"/>
</dbReference>
<organism evidence="1 2">
    <name type="scientific">Comamonas antarctica</name>
    <dbReference type="NCBI Taxonomy" id="2743470"/>
    <lineage>
        <taxon>Bacteria</taxon>
        <taxon>Pseudomonadati</taxon>
        <taxon>Pseudomonadota</taxon>
        <taxon>Betaproteobacteria</taxon>
        <taxon>Burkholderiales</taxon>
        <taxon>Comamonadaceae</taxon>
        <taxon>Comamonas</taxon>
    </lineage>
</organism>
<proteinExistence type="predicted"/>
<gene>
    <name evidence="1" type="ORF">HUK68_05660</name>
</gene>
<keyword evidence="2" id="KW-1185">Reference proteome</keyword>
<evidence type="ECO:0000313" key="1">
    <source>
        <dbReference type="EMBL" id="QKV52431.1"/>
    </source>
</evidence>